<sequence>MRHTLEPPFEHVRVLDSIAELQPDDRGQIVVCGSHGGQSAADYALAHPPSLVIFNDAGIGKDKAGIVALDLLDAAGICAAAVGHDSARIGDALDTWHSGRLTHCNRRAERIGCRPGDTVPASVQHALALQRYRLCRMDDNGNRFVVMRALSREQADSERARFESLGHKQTYWIEPEAPADMSSDSQ</sequence>
<reference evidence="2" key="1">
    <citation type="journal article" date="2022" name="ISME J.">
        <title>Genetic and phylogenetic analysis of dissimilatory iodate-reducing bacteria identifies potential niches across the world's oceans.</title>
        <authorList>
            <person name="Reyes-Umana V."/>
            <person name="Henning Z."/>
            <person name="Lee K."/>
            <person name="Barnum T.P."/>
            <person name="Coates J.D."/>
        </authorList>
    </citation>
    <scope>NUCLEOTIDE SEQUENCE [LARGE SCALE GENOMIC DNA]</scope>
    <source>
        <strain evidence="2">IR12</strain>
    </source>
</reference>
<dbReference type="Proteomes" id="UP000694660">
    <property type="component" value="Unassembled WGS sequence"/>
</dbReference>
<accession>A0A944DEZ2</accession>
<proteinExistence type="predicted"/>
<organism evidence="1 2">
    <name type="scientific">Denitromonas iodatirespirans</name>
    <dbReference type="NCBI Taxonomy" id="2795389"/>
    <lineage>
        <taxon>Bacteria</taxon>
        <taxon>Pseudomonadati</taxon>
        <taxon>Pseudomonadota</taxon>
        <taxon>Betaproteobacteria</taxon>
        <taxon>Rhodocyclales</taxon>
        <taxon>Zoogloeaceae</taxon>
        <taxon>Denitromonas</taxon>
    </lineage>
</organism>
<name>A0A944DEZ2_DENI1</name>
<protein>
    <submittedName>
        <fullName evidence="1">Uncharacterized protein</fullName>
    </submittedName>
</protein>
<evidence type="ECO:0000313" key="2">
    <source>
        <dbReference type="Proteomes" id="UP000694660"/>
    </source>
</evidence>
<comment type="caution">
    <text evidence="1">The sequence shown here is derived from an EMBL/GenBank/DDBJ whole genome shotgun (WGS) entry which is preliminary data.</text>
</comment>
<dbReference type="EMBL" id="JAEKFT010000037">
    <property type="protein sequence ID" value="MBT0963766.1"/>
    <property type="molecule type" value="Genomic_DNA"/>
</dbReference>
<evidence type="ECO:0000313" key="1">
    <source>
        <dbReference type="EMBL" id="MBT0963766.1"/>
    </source>
</evidence>
<keyword evidence="2" id="KW-1185">Reference proteome</keyword>
<dbReference type="AlphaFoldDB" id="A0A944DEZ2"/>
<gene>
    <name evidence="1" type="ORF">I8J34_21505</name>
</gene>
<dbReference type="RefSeq" id="WP_214363709.1">
    <property type="nucleotide sequence ID" value="NZ_JAEKFT010000037.1"/>
</dbReference>